<reference evidence="2 3" key="1">
    <citation type="journal article" date="2021" name="Elife">
        <title>Chloroplast acquisition without the gene transfer in kleptoplastic sea slugs, Plakobranchus ocellatus.</title>
        <authorList>
            <person name="Maeda T."/>
            <person name="Takahashi S."/>
            <person name="Yoshida T."/>
            <person name="Shimamura S."/>
            <person name="Takaki Y."/>
            <person name="Nagai Y."/>
            <person name="Toyoda A."/>
            <person name="Suzuki Y."/>
            <person name="Arimoto A."/>
            <person name="Ishii H."/>
            <person name="Satoh N."/>
            <person name="Nishiyama T."/>
            <person name="Hasebe M."/>
            <person name="Maruyama T."/>
            <person name="Minagawa J."/>
            <person name="Obokata J."/>
            <person name="Shigenobu S."/>
        </authorList>
    </citation>
    <scope>NUCLEOTIDE SEQUENCE [LARGE SCALE GENOMIC DNA]</scope>
</reference>
<dbReference type="Gene3D" id="3.40.50.410">
    <property type="entry name" value="von Willebrand factor, type A domain"/>
    <property type="match status" value="1"/>
</dbReference>
<dbReference type="Pfam" id="PF00092">
    <property type="entry name" value="VWA"/>
    <property type="match status" value="1"/>
</dbReference>
<dbReference type="InterPro" id="IPR002035">
    <property type="entry name" value="VWF_A"/>
</dbReference>
<dbReference type="PANTHER" id="PTHR10338:SF108">
    <property type="entry name" value="INTER-ALPHA-TRYPSIN INHIBITOR HEAVY CHAIN H4-LIKE PROTEIN"/>
    <property type="match status" value="1"/>
</dbReference>
<dbReference type="PANTHER" id="PTHR10338">
    <property type="entry name" value="INTER-ALPHA-TRYPSIN INHIBITOR HEAVY CHAIN FAMILY MEMBER"/>
    <property type="match status" value="1"/>
</dbReference>
<evidence type="ECO:0000313" key="2">
    <source>
        <dbReference type="EMBL" id="GFR89667.1"/>
    </source>
</evidence>
<organism evidence="2 3">
    <name type="scientific">Elysia marginata</name>
    <dbReference type="NCBI Taxonomy" id="1093978"/>
    <lineage>
        <taxon>Eukaryota</taxon>
        <taxon>Metazoa</taxon>
        <taxon>Spiralia</taxon>
        <taxon>Lophotrochozoa</taxon>
        <taxon>Mollusca</taxon>
        <taxon>Gastropoda</taxon>
        <taxon>Heterobranchia</taxon>
        <taxon>Euthyneura</taxon>
        <taxon>Panpulmonata</taxon>
        <taxon>Sacoglossa</taxon>
        <taxon>Placobranchoidea</taxon>
        <taxon>Plakobranchidae</taxon>
        <taxon>Elysia</taxon>
    </lineage>
</organism>
<dbReference type="SMART" id="SM00327">
    <property type="entry name" value="VWA"/>
    <property type="match status" value="1"/>
</dbReference>
<protein>
    <submittedName>
        <fullName evidence="2">Inter-alpha-trypsin inhibitor heavy chain H3</fullName>
    </submittedName>
</protein>
<proteinExistence type="predicted"/>
<sequence>MRLKVKNNDHNEQAIGFDLTLLKEEFITKLQISVNDTGLKTSFTERSMDEMKPEESIDLSNSAVHLNLASESKYGTLYHVSVNVPCFSVADFNVTSLRLLQRQNDVYRLEVYVKFESEVRAFFARIGVFGTNTLKIWRDSLLRPVDEENVYDITRTGTYRQESKSYKYFEWNIPVLKNRSRKKTLRWSIVYTIFEHRDKLGFCMISETNYFFHFLNARLRSTIRKDVILALDRSGSMFSERMIKLKQAIFSILKKSKLRRKEIFYNILSYGETVRKVWSGLRKPSKVNNKKAQQFVSSMDAYGMSDVFLALKDALAVLNKKPADSQGMIVFLTDGIPSAGEENMEKIVTDITSLNTGNYPIFSLAFGNGTDLRLLTSLSANNFGFVRRIYETKDADKQIRNAFEEVTGVSLKDVKVKYEEGNTQNVTTRSCPFLLSKTDHFITGCYTGNRTSFLYEVQGVKTTKRKFTWKSKNFCKMKSNTKDFNNLAEQMWAYQQLQELLWENARVGIQNRHIRETRISAIKQLGLTYKFVTVYTTIEVQQLKSAGQRIQTATLQQIDLDLMTPIEFTFWKPYYPIRKVKFSNKLIPPPTEKPASEKRKQVKRGDLHLLTMKFQTPSTFFSNGNGFCIAPRQWSTGTYKLFQIKPDGLKISFYRCSRKCSGKPLNNFQIKNNQKTLIVYLRDSHGWPKTLKTRAEDAGFQATLEDNMLELHLSGRLKIIVRKDAKQKPKQTLHWFHLEIFPSSPYSTNQFAGVLGTLSNYHGVLKKSKKSKLCKTAAQKERGLSFGIILNTRAARNLMKQGFQPDIS</sequence>
<evidence type="ECO:0000313" key="3">
    <source>
        <dbReference type="Proteomes" id="UP000762676"/>
    </source>
</evidence>
<name>A0AAV4GUV6_9GAST</name>
<comment type="caution">
    <text evidence="2">The sequence shown here is derived from an EMBL/GenBank/DDBJ whole genome shotgun (WGS) entry which is preliminary data.</text>
</comment>
<dbReference type="InterPro" id="IPR050934">
    <property type="entry name" value="ITIH"/>
</dbReference>
<dbReference type="PROSITE" id="PS50234">
    <property type="entry name" value="VWFA"/>
    <property type="match status" value="1"/>
</dbReference>
<gene>
    <name evidence="2" type="ORF">ElyMa_002547900</name>
</gene>
<keyword evidence="3" id="KW-1185">Reference proteome</keyword>
<dbReference type="InterPro" id="IPR036465">
    <property type="entry name" value="vWFA_dom_sf"/>
</dbReference>
<dbReference type="SUPFAM" id="SSF53300">
    <property type="entry name" value="vWA-like"/>
    <property type="match status" value="1"/>
</dbReference>
<dbReference type="AlphaFoldDB" id="A0AAV4GUV6"/>
<dbReference type="Proteomes" id="UP000762676">
    <property type="component" value="Unassembled WGS sequence"/>
</dbReference>
<dbReference type="EMBL" id="BMAT01005247">
    <property type="protein sequence ID" value="GFR89667.1"/>
    <property type="molecule type" value="Genomic_DNA"/>
</dbReference>
<accession>A0AAV4GUV6</accession>
<evidence type="ECO:0000259" key="1">
    <source>
        <dbReference type="PROSITE" id="PS50234"/>
    </source>
</evidence>
<feature type="domain" description="VWFA" evidence="1">
    <location>
        <begin position="226"/>
        <end position="406"/>
    </location>
</feature>